<dbReference type="PROSITE" id="PS51819">
    <property type="entry name" value="VOC"/>
    <property type="match status" value="1"/>
</dbReference>
<dbReference type="InterPro" id="IPR029068">
    <property type="entry name" value="Glyas_Bleomycin-R_OHBP_Dase"/>
</dbReference>
<reference evidence="2 3" key="1">
    <citation type="submission" date="2018-11" db="EMBL/GenBank/DDBJ databases">
        <title>Draft genome sequence of Cellulomonas takizawaensis strain TKZ-21.</title>
        <authorList>
            <person name="Yamamura H."/>
            <person name="Hayashi T."/>
            <person name="Hamada M."/>
            <person name="Serisawa Y."/>
            <person name="Matsuyama K."/>
            <person name="Nakagawa Y."/>
            <person name="Otoguro M."/>
            <person name="Yanagida F."/>
            <person name="Hayakawa M."/>
        </authorList>
    </citation>
    <scope>NUCLEOTIDE SEQUENCE [LARGE SCALE GENOMIC DNA]</scope>
    <source>
        <strain evidence="2 3">TKZ-21</strain>
    </source>
</reference>
<dbReference type="RefSeq" id="WP_124341670.1">
    <property type="nucleotide sequence ID" value="NZ_BHYL01000051.1"/>
</dbReference>
<evidence type="ECO:0000313" key="2">
    <source>
        <dbReference type="EMBL" id="GCD19128.1"/>
    </source>
</evidence>
<evidence type="ECO:0000259" key="1">
    <source>
        <dbReference type="PROSITE" id="PS51819"/>
    </source>
</evidence>
<dbReference type="EMBL" id="BHYL01000051">
    <property type="protein sequence ID" value="GCD19128.1"/>
    <property type="molecule type" value="Genomic_DNA"/>
</dbReference>
<dbReference type="Pfam" id="PF13669">
    <property type="entry name" value="Glyoxalase_4"/>
    <property type="match status" value="1"/>
</dbReference>
<dbReference type="InterPro" id="IPR051332">
    <property type="entry name" value="Fosfomycin_Res_Enzymes"/>
</dbReference>
<proteinExistence type="predicted"/>
<sequence>MSARGSLHHVEVWCRDVASSGPSWDWLLGAMGFVPRDTWRDGRSWTAPDGSYVVLESGPDVVAAAHERRRPGVNHLAFHGGSRADIDRLVAAAPSHGWTLLFADRHPFAGGPAHYVAYLEDRDGFEVEVVARGDA</sequence>
<dbReference type="PANTHER" id="PTHR36113">
    <property type="entry name" value="LYASE, PUTATIVE-RELATED-RELATED"/>
    <property type="match status" value="1"/>
</dbReference>
<keyword evidence="3" id="KW-1185">Reference proteome</keyword>
<dbReference type="InterPro" id="IPR037523">
    <property type="entry name" value="VOC_core"/>
</dbReference>
<dbReference type="OrthoDB" id="5296884at2"/>
<protein>
    <recommendedName>
        <fullName evidence="1">VOC domain-containing protein</fullName>
    </recommendedName>
</protein>
<dbReference type="PANTHER" id="PTHR36113:SF6">
    <property type="entry name" value="FOSFOMYCIN RESISTANCE PROTEIN FOSX"/>
    <property type="match status" value="1"/>
</dbReference>
<organism evidence="2 3">
    <name type="scientific">Cellulomonas algicola</name>
    <dbReference type="NCBI Taxonomy" id="2071633"/>
    <lineage>
        <taxon>Bacteria</taxon>
        <taxon>Bacillati</taxon>
        <taxon>Actinomycetota</taxon>
        <taxon>Actinomycetes</taxon>
        <taxon>Micrococcales</taxon>
        <taxon>Cellulomonadaceae</taxon>
        <taxon>Cellulomonas</taxon>
    </lineage>
</organism>
<evidence type="ECO:0000313" key="3">
    <source>
        <dbReference type="Proteomes" id="UP000288246"/>
    </source>
</evidence>
<gene>
    <name evidence="2" type="ORF">CTKZ_06900</name>
</gene>
<feature type="domain" description="VOC" evidence="1">
    <location>
        <begin position="6"/>
        <end position="132"/>
    </location>
</feature>
<dbReference type="Gene3D" id="3.10.180.10">
    <property type="entry name" value="2,3-Dihydroxybiphenyl 1,2-Dioxygenase, domain 1"/>
    <property type="match status" value="1"/>
</dbReference>
<name>A0A401UWV4_9CELL</name>
<comment type="caution">
    <text evidence="2">The sequence shown here is derived from an EMBL/GenBank/DDBJ whole genome shotgun (WGS) entry which is preliminary data.</text>
</comment>
<dbReference type="Proteomes" id="UP000288246">
    <property type="component" value="Unassembled WGS sequence"/>
</dbReference>
<accession>A0A401UWV4</accession>
<dbReference type="AlphaFoldDB" id="A0A401UWV4"/>
<dbReference type="SUPFAM" id="SSF54593">
    <property type="entry name" value="Glyoxalase/Bleomycin resistance protein/Dihydroxybiphenyl dioxygenase"/>
    <property type="match status" value="1"/>
</dbReference>